<dbReference type="Pfam" id="PF03473">
    <property type="entry name" value="MOSC"/>
    <property type="match status" value="1"/>
</dbReference>
<dbReference type="GO" id="GO:0003824">
    <property type="term" value="F:catalytic activity"/>
    <property type="evidence" value="ECO:0007669"/>
    <property type="project" value="InterPro"/>
</dbReference>
<evidence type="ECO:0000313" key="3">
    <source>
        <dbReference type="EMBL" id="CEM37775.1"/>
    </source>
</evidence>
<dbReference type="InterPro" id="IPR011037">
    <property type="entry name" value="Pyrv_Knase-like_insert_dom_sf"/>
</dbReference>
<proteinExistence type="predicted"/>
<dbReference type="GO" id="GO:0030151">
    <property type="term" value="F:molybdenum ion binding"/>
    <property type="evidence" value="ECO:0007669"/>
    <property type="project" value="InterPro"/>
</dbReference>
<dbReference type="InterPro" id="IPR005302">
    <property type="entry name" value="MoCF_Sase_C"/>
</dbReference>
<dbReference type="GO" id="GO:0030170">
    <property type="term" value="F:pyridoxal phosphate binding"/>
    <property type="evidence" value="ECO:0007669"/>
    <property type="project" value="InterPro"/>
</dbReference>
<sequence>MATPASLPCEVGTVTGLFAGTPALLSSSTSGRFKLYSSIDKQPLGQKATITKDGVVGDQPTDSKDSDLGMLQGVHGGPERAVMMFNEGTYDDVKAWIKDKGAGVKADVVRKALDRCFPPAFGENVSVKGMLSEATTCIGDIYEIGDVKLEVCQPRDPCFKLVHRFGGFPNFTRNLVVEKGIAGWFSRVLQGGDIKIGDRIVLIARPNPELVLKDLSVRFHHEKDTDQRWLARLKDCPQLSTSWRTQVESRMHQRGKEGTFDKALTVGVKCIKNSDQRFNTEKTFASERELRAFAWDGGEWGVADGGGWVSVVKREWLLYGGVAAAAVAVSAAVLVAAMRHTRTMQRST</sequence>
<name>A0A0G4H2B0_VITBC</name>
<dbReference type="EMBL" id="CDMY01000954">
    <property type="protein sequence ID" value="CEM37775.1"/>
    <property type="molecule type" value="Genomic_DNA"/>
</dbReference>
<evidence type="ECO:0000313" key="4">
    <source>
        <dbReference type="Proteomes" id="UP000041254"/>
    </source>
</evidence>
<dbReference type="PANTHER" id="PTHR30212">
    <property type="entry name" value="PROTEIN YIIM"/>
    <property type="match status" value="1"/>
</dbReference>
<reference evidence="3 4" key="1">
    <citation type="submission" date="2014-11" db="EMBL/GenBank/DDBJ databases">
        <authorList>
            <person name="Zhu J."/>
            <person name="Qi W."/>
            <person name="Song R."/>
        </authorList>
    </citation>
    <scope>NUCLEOTIDE SEQUENCE [LARGE SCALE GENOMIC DNA]</scope>
</reference>
<dbReference type="STRING" id="1169540.A0A0G4H2B0"/>
<evidence type="ECO:0000259" key="2">
    <source>
        <dbReference type="PROSITE" id="PS51340"/>
    </source>
</evidence>
<dbReference type="Proteomes" id="UP000041254">
    <property type="component" value="Unassembled WGS sequence"/>
</dbReference>
<keyword evidence="1" id="KW-1133">Transmembrane helix</keyword>
<organism evidence="3 4">
    <name type="scientific">Vitrella brassicaformis (strain CCMP3155)</name>
    <dbReference type="NCBI Taxonomy" id="1169540"/>
    <lineage>
        <taxon>Eukaryota</taxon>
        <taxon>Sar</taxon>
        <taxon>Alveolata</taxon>
        <taxon>Colpodellida</taxon>
        <taxon>Vitrellaceae</taxon>
        <taxon>Vitrella</taxon>
    </lineage>
</organism>
<dbReference type="InParanoid" id="A0A0G4H2B0"/>
<dbReference type="Gene3D" id="2.40.33.20">
    <property type="entry name" value="PK beta-barrel domain-like"/>
    <property type="match status" value="1"/>
</dbReference>
<keyword evidence="1" id="KW-0812">Transmembrane</keyword>
<dbReference type="SUPFAM" id="SSF50800">
    <property type="entry name" value="PK beta-barrel domain-like"/>
    <property type="match status" value="1"/>
</dbReference>
<dbReference type="AlphaFoldDB" id="A0A0G4H2B0"/>
<dbReference type="VEuPathDB" id="CryptoDB:Vbra_19383"/>
<feature type="domain" description="MOSC" evidence="2">
    <location>
        <begin position="42"/>
        <end position="203"/>
    </location>
</feature>
<keyword evidence="1" id="KW-0472">Membrane</keyword>
<evidence type="ECO:0000256" key="1">
    <source>
        <dbReference type="SAM" id="Phobius"/>
    </source>
</evidence>
<accession>A0A0G4H2B0</accession>
<gene>
    <name evidence="3" type="ORF">Vbra_19383</name>
</gene>
<dbReference type="InterPro" id="IPR052353">
    <property type="entry name" value="Benzoxazolinone_Detox_Enz"/>
</dbReference>
<dbReference type="OrthoDB" id="5390at2759"/>
<protein>
    <recommendedName>
        <fullName evidence="2">MOSC domain-containing protein</fullName>
    </recommendedName>
</protein>
<dbReference type="PANTHER" id="PTHR30212:SF2">
    <property type="entry name" value="PROTEIN YIIM"/>
    <property type="match status" value="1"/>
</dbReference>
<dbReference type="PROSITE" id="PS51340">
    <property type="entry name" value="MOSC"/>
    <property type="match status" value="1"/>
</dbReference>
<keyword evidence="4" id="KW-1185">Reference proteome</keyword>
<dbReference type="OMA" id="CGMNERT"/>
<feature type="transmembrane region" description="Helical" evidence="1">
    <location>
        <begin position="316"/>
        <end position="337"/>
    </location>
</feature>